<dbReference type="RefSeq" id="WP_013702033.1">
    <property type="nucleotide sequence ID" value="NC_015385.1"/>
</dbReference>
<dbReference type="KEGG" id="tsu:Tresu_1863"/>
<proteinExistence type="predicted"/>
<evidence type="ECO:0000259" key="3">
    <source>
        <dbReference type="Pfam" id="PF00266"/>
    </source>
</evidence>
<dbReference type="PIRSF" id="PIRSF005572">
    <property type="entry name" value="NifS"/>
    <property type="match status" value="1"/>
</dbReference>
<dbReference type="HOGENOM" id="CLU_003433_0_0_12"/>
<evidence type="ECO:0000313" key="5">
    <source>
        <dbReference type="Proteomes" id="UP000006852"/>
    </source>
</evidence>
<keyword evidence="5" id="KW-1185">Reference proteome</keyword>
<evidence type="ECO:0000256" key="2">
    <source>
        <dbReference type="ARBA" id="ARBA00022898"/>
    </source>
</evidence>
<dbReference type="InterPro" id="IPR016454">
    <property type="entry name" value="Cysteine_dSase"/>
</dbReference>
<dbReference type="Gene3D" id="3.40.640.10">
    <property type="entry name" value="Type I PLP-dependent aspartate aminotransferase-like (Major domain)"/>
    <property type="match status" value="1"/>
</dbReference>
<dbReference type="SUPFAM" id="SSF53383">
    <property type="entry name" value="PLP-dependent transferases"/>
    <property type="match status" value="1"/>
</dbReference>
<dbReference type="GeneID" id="302999002"/>
<dbReference type="PANTHER" id="PTHR11601:SF50">
    <property type="entry name" value="CYSTEINE DESULFURASE ISCS 2-RELATED"/>
    <property type="match status" value="1"/>
</dbReference>
<dbReference type="Pfam" id="PF00266">
    <property type="entry name" value="Aminotran_5"/>
    <property type="match status" value="1"/>
</dbReference>
<dbReference type="EC" id="2.8.1.7" evidence="4"/>
<dbReference type="PANTHER" id="PTHR11601">
    <property type="entry name" value="CYSTEINE DESULFURYLASE FAMILY MEMBER"/>
    <property type="match status" value="1"/>
</dbReference>
<reference evidence="4 5" key="1">
    <citation type="journal article" date="2011" name="Stand. Genomic Sci.">
        <title>Complete genome sequence of Treponema succinifaciens type strain (6091).</title>
        <authorList>
            <person name="Han C."/>
            <person name="Gronow S."/>
            <person name="Teshima H."/>
            <person name="Lapidus A."/>
            <person name="Nolan M."/>
            <person name="Lucas S."/>
            <person name="Hammon N."/>
            <person name="Deshpande S."/>
            <person name="Cheng J.F."/>
            <person name="Zeytun A."/>
            <person name="Tapia R."/>
            <person name="Goodwin L."/>
            <person name="Pitluck S."/>
            <person name="Liolios K."/>
            <person name="Pagani I."/>
            <person name="Ivanova N."/>
            <person name="Mavromatis K."/>
            <person name="Mikhailova N."/>
            <person name="Huntemann M."/>
            <person name="Pati A."/>
            <person name="Chen A."/>
            <person name="Palaniappan K."/>
            <person name="Land M."/>
            <person name="Hauser L."/>
            <person name="Brambilla E.M."/>
            <person name="Rohde M."/>
            <person name="Goker M."/>
            <person name="Woyke T."/>
            <person name="Bristow J."/>
            <person name="Eisen J.A."/>
            <person name="Markowitz V."/>
            <person name="Hugenholtz P."/>
            <person name="Kyrpides N.C."/>
            <person name="Klenk H.P."/>
            <person name="Detter J.C."/>
        </authorList>
    </citation>
    <scope>NUCLEOTIDE SEQUENCE [LARGE SCALE GENOMIC DNA]</scope>
    <source>
        <strain evidence="5">ATCC 33096 / DSM 2489 / 6091</strain>
    </source>
</reference>
<dbReference type="OrthoDB" id="9808002at2"/>
<accession>F2NSH8</accession>
<sequence length="391" mass="42784">MISAKHYFDWAATAPNDEEILTKALKHSIEHWGNPSSIHKAGTDAKKALETARKRAAQALGVNAENIFFTSGGTEGDHIAILSVLNRPQKGSVVLSSIEHPALREMTKSMQNCGWKVINVNPDKNGIVCAQSISNALQEDTAFVSVMAVNNETGAIQPIYEIAKIIEEKTKGKRKPFFHVDCVQAAGKIPLNLKASGIDSASFSAHKIGGPRGVGILYLAKELNSFLKGGGQEKTVRSGTENLFGAEAFSLCLEKYFISERNTSAEKRFEQQKILTANFIKKLKEIKGCVIIPHCREGEKFEANFSPWVVQAAFPGIPGQVMERALSEKGFFISTGSACSSSHKGRPVLDTMQLTPKEKESAVRFSFGFSTEEEGMNELIEELKNICSQFL</sequence>
<dbReference type="InterPro" id="IPR015422">
    <property type="entry name" value="PyrdxlP-dep_Trfase_small"/>
</dbReference>
<dbReference type="EMBL" id="CP002631">
    <property type="protein sequence ID" value="AEB14752.1"/>
    <property type="molecule type" value="Genomic_DNA"/>
</dbReference>
<evidence type="ECO:0000313" key="4">
    <source>
        <dbReference type="EMBL" id="AEB14752.1"/>
    </source>
</evidence>
<gene>
    <name evidence="4" type="ordered locus">Tresu_1863</name>
</gene>
<keyword evidence="4" id="KW-0808">Transferase</keyword>
<dbReference type="Gene3D" id="3.90.1150.10">
    <property type="entry name" value="Aspartate Aminotransferase, domain 1"/>
    <property type="match status" value="1"/>
</dbReference>
<dbReference type="InterPro" id="IPR015424">
    <property type="entry name" value="PyrdxlP-dep_Trfase"/>
</dbReference>
<comment type="cofactor">
    <cofactor evidence="1">
        <name>pyridoxal 5'-phosphate</name>
        <dbReference type="ChEBI" id="CHEBI:597326"/>
    </cofactor>
</comment>
<dbReference type="GO" id="GO:0031071">
    <property type="term" value="F:cysteine desulfurase activity"/>
    <property type="evidence" value="ECO:0007669"/>
    <property type="project" value="UniProtKB-EC"/>
</dbReference>
<dbReference type="Proteomes" id="UP000006852">
    <property type="component" value="Chromosome"/>
</dbReference>
<organism evidence="4 5">
    <name type="scientific">Treponema succinifaciens (strain ATCC 33096 / DSM 2489 / 6091)</name>
    <dbReference type="NCBI Taxonomy" id="869209"/>
    <lineage>
        <taxon>Bacteria</taxon>
        <taxon>Pseudomonadati</taxon>
        <taxon>Spirochaetota</taxon>
        <taxon>Spirochaetia</taxon>
        <taxon>Spirochaetales</taxon>
        <taxon>Treponemataceae</taxon>
        <taxon>Treponema</taxon>
    </lineage>
</organism>
<dbReference type="eggNOG" id="COG1104">
    <property type="taxonomic scope" value="Bacteria"/>
</dbReference>
<name>F2NSH8_TRES6</name>
<dbReference type="Gene3D" id="1.10.260.50">
    <property type="match status" value="1"/>
</dbReference>
<dbReference type="STRING" id="869209.Tresu_1863"/>
<dbReference type="AlphaFoldDB" id="F2NSH8"/>
<protein>
    <submittedName>
        <fullName evidence="4">Cysteine desulfurase</fullName>
        <ecNumber evidence="4">2.8.1.7</ecNumber>
    </submittedName>
</protein>
<keyword evidence="2" id="KW-0663">Pyridoxal phosphate</keyword>
<dbReference type="InterPro" id="IPR015421">
    <property type="entry name" value="PyrdxlP-dep_Trfase_major"/>
</dbReference>
<evidence type="ECO:0000256" key="1">
    <source>
        <dbReference type="ARBA" id="ARBA00001933"/>
    </source>
</evidence>
<reference evidence="5" key="2">
    <citation type="submission" date="2011-04" db="EMBL/GenBank/DDBJ databases">
        <title>The complete genome of chromosome of Treponema succinifaciens DSM 2489.</title>
        <authorList>
            <person name="Lucas S."/>
            <person name="Copeland A."/>
            <person name="Lapidus A."/>
            <person name="Bruce D."/>
            <person name="Goodwin L."/>
            <person name="Pitluck S."/>
            <person name="Peters L."/>
            <person name="Kyrpides N."/>
            <person name="Mavromatis K."/>
            <person name="Ivanova N."/>
            <person name="Ovchinnikova G."/>
            <person name="Teshima H."/>
            <person name="Detter J.C."/>
            <person name="Tapia R."/>
            <person name="Han C."/>
            <person name="Land M."/>
            <person name="Hauser L."/>
            <person name="Markowitz V."/>
            <person name="Cheng J.-F."/>
            <person name="Hugenholtz P."/>
            <person name="Woyke T."/>
            <person name="Wu D."/>
            <person name="Gronow S."/>
            <person name="Wellnitz S."/>
            <person name="Brambilla E."/>
            <person name="Klenk H.-P."/>
            <person name="Eisen J.A."/>
        </authorList>
    </citation>
    <scope>NUCLEOTIDE SEQUENCE [LARGE SCALE GENOMIC DNA]</scope>
    <source>
        <strain evidence="5">ATCC 33096 / DSM 2489 / 6091</strain>
    </source>
</reference>
<dbReference type="InterPro" id="IPR000192">
    <property type="entry name" value="Aminotrans_V_dom"/>
</dbReference>
<feature type="domain" description="Aminotransferase class V" evidence="3">
    <location>
        <begin position="6"/>
        <end position="378"/>
    </location>
</feature>